<dbReference type="Proteomes" id="UP000663856">
    <property type="component" value="Unassembled WGS sequence"/>
</dbReference>
<evidence type="ECO:0000256" key="8">
    <source>
        <dbReference type="ARBA" id="ARBA00038077"/>
    </source>
</evidence>
<evidence type="ECO:0000256" key="4">
    <source>
        <dbReference type="ARBA" id="ARBA00022946"/>
    </source>
</evidence>
<evidence type="ECO:0000313" key="10">
    <source>
        <dbReference type="Proteomes" id="UP000663856"/>
    </source>
</evidence>
<dbReference type="GO" id="GO:0005743">
    <property type="term" value="C:mitochondrial inner membrane"/>
    <property type="evidence" value="ECO:0007669"/>
    <property type="project" value="TreeGrafter"/>
</dbReference>
<keyword evidence="6" id="KW-0496">Mitochondrion</keyword>
<reference evidence="9" key="1">
    <citation type="submission" date="2021-02" db="EMBL/GenBank/DDBJ databases">
        <authorList>
            <person name="Nowell W R."/>
        </authorList>
    </citation>
    <scope>NUCLEOTIDE SEQUENCE</scope>
</reference>
<organism evidence="9 10">
    <name type="scientific">Rotaria magnacalcarata</name>
    <dbReference type="NCBI Taxonomy" id="392030"/>
    <lineage>
        <taxon>Eukaryota</taxon>
        <taxon>Metazoa</taxon>
        <taxon>Spiralia</taxon>
        <taxon>Gnathifera</taxon>
        <taxon>Rotifera</taxon>
        <taxon>Eurotatoria</taxon>
        <taxon>Bdelloidea</taxon>
        <taxon>Philodinida</taxon>
        <taxon>Philodinidae</taxon>
        <taxon>Rotaria</taxon>
    </lineage>
</organism>
<dbReference type="GO" id="GO:0033617">
    <property type="term" value="P:mitochondrial respiratory chain complex IV assembly"/>
    <property type="evidence" value="ECO:0007669"/>
    <property type="project" value="InterPro"/>
</dbReference>
<keyword evidence="4" id="KW-0809">Transit peptide</keyword>
<dbReference type="InterPro" id="IPR018625">
    <property type="entry name" value="Pet100"/>
</dbReference>
<comment type="subcellular location">
    <subcellularLocation>
        <location evidence="1">Membrane</location>
        <topology evidence="1">Single-pass membrane protein</topology>
    </subcellularLocation>
    <subcellularLocation>
        <location evidence="2">Mitochondrion membrane</location>
    </subcellularLocation>
</comment>
<comment type="similarity">
    <text evidence="8">Belongs to the PET100 family.</text>
</comment>
<comment type="caution">
    <text evidence="9">The sequence shown here is derived from an EMBL/GenBank/DDBJ whole genome shotgun (WGS) entry which is preliminary data.</text>
</comment>
<dbReference type="Pfam" id="PF09803">
    <property type="entry name" value="Pet100"/>
    <property type="match status" value="1"/>
</dbReference>
<proteinExistence type="inferred from homology"/>
<evidence type="ECO:0000256" key="1">
    <source>
        <dbReference type="ARBA" id="ARBA00004167"/>
    </source>
</evidence>
<evidence type="ECO:0000313" key="9">
    <source>
        <dbReference type="EMBL" id="CAF2185433.1"/>
    </source>
</evidence>
<dbReference type="PANTHER" id="PTHR33968">
    <property type="entry name" value="PROTEIN PET100 HOMOLOG, MITOCHONDRIAL"/>
    <property type="match status" value="1"/>
</dbReference>
<dbReference type="GO" id="GO:0051082">
    <property type="term" value="F:unfolded protein binding"/>
    <property type="evidence" value="ECO:0007669"/>
    <property type="project" value="TreeGrafter"/>
</dbReference>
<dbReference type="AlphaFoldDB" id="A0A816Z4G4"/>
<dbReference type="EMBL" id="CAJNRF010016049">
    <property type="protein sequence ID" value="CAF2185433.1"/>
    <property type="molecule type" value="Genomic_DNA"/>
</dbReference>
<keyword evidence="7" id="KW-0472">Membrane</keyword>
<protein>
    <submittedName>
        <fullName evidence="9">Uncharacterized protein</fullName>
    </submittedName>
</protein>
<evidence type="ECO:0000256" key="2">
    <source>
        <dbReference type="ARBA" id="ARBA00004325"/>
    </source>
</evidence>
<keyword evidence="5" id="KW-1133">Transmembrane helix</keyword>
<evidence type="ECO:0000256" key="6">
    <source>
        <dbReference type="ARBA" id="ARBA00023128"/>
    </source>
</evidence>
<gene>
    <name evidence="9" type="ORF">WKI299_LOCUS33686</name>
</gene>
<sequence>MIVLDMGGWKLEVFRMACYVSFPIAAMFLFSRPEIFKDQVIEARKRFYPPPNPERDALIQELKDRERLRRETEVLEQMSNFQSKQKDVIQLK</sequence>
<evidence type="ECO:0000256" key="5">
    <source>
        <dbReference type="ARBA" id="ARBA00022989"/>
    </source>
</evidence>
<keyword evidence="3" id="KW-0812">Transmembrane</keyword>
<evidence type="ECO:0000256" key="7">
    <source>
        <dbReference type="ARBA" id="ARBA00023136"/>
    </source>
</evidence>
<name>A0A816Z4G4_9BILA</name>
<dbReference type="PANTHER" id="PTHR33968:SF1">
    <property type="entry name" value="PROTEIN PET100 HOMOLOG, MITOCHONDRIAL"/>
    <property type="match status" value="1"/>
</dbReference>
<evidence type="ECO:0000256" key="3">
    <source>
        <dbReference type="ARBA" id="ARBA00022692"/>
    </source>
</evidence>
<accession>A0A816Z4G4</accession>